<reference evidence="3" key="1">
    <citation type="journal article" date="2019" name="Int. J. Syst. Evol. Microbiol.">
        <title>The Global Catalogue of Microorganisms (GCM) 10K type strain sequencing project: providing services to taxonomists for standard genome sequencing and annotation.</title>
        <authorList>
            <consortium name="The Broad Institute Genomics Platform"/>
            <consortium name="The Broad Institute Genome Sequencing Center for Infectious Disease"/>
            <person name="Wu L."/>
            <person name="Ma J."/>
        </authorList>
    </citation>
    <scope>NUCLEOTIDE SEQUENCE [LARGE SCALE GENOMIC DNA]</scope>
    <source>
        <strain evidence="3">CCUG 58411</strain>
    </source>
</reference>
<dbReference type="Proteomes" id="UP001597206">
    <property type="component" value="Unassembled WGS sequence"/>
</dbReference>
<name>A0ABW3P6S0_9PROT</name>
<dbReference type="RefSeq" id="WP_379031508.1">
    <property type="nucleotide sequence ID" value="NZ_JBHTLN010000001.1"/>
</dbReference>
<gene>
    <name evidence="2" type="ORF">ACFQ2T_05325</name>
</gene>
<evidence type="ECO:0000256" key="1">
    <source>
        <dbReference type="SAM" id="SignalP"/>
    </source>
</evidence>
<feature type="chain" id="PRO_5045379177" evidence="1">
    <location>
        <begin position="23"/>
        <end position="194"/>
    </location>
</feature>
<dbReference type="EMBL" id="JBHTLN010000001">
    <property type="protein sequence ID" value="MFD1121914.1"/>
    <property type="molecule type" value="Genomic_DNA"/>
</dbReference>
<feature type="signal peptide" evidence="1">
    <location>
        <begin position="1"/>
        <end position="22"/>
    </location>
</feature>
<keyword evidence="3" id="KW-1185">Reference proteome</keyword>
<protein>
    <submittedName>
        <fullName evidence="2">Uncharacterized protein</fullName>
    </submittedName>
</protein>
<keyword evidence="1" id="KW-0732">Signal</keyword>
<proteinExistence type="predicted"/>
<sequence length="194" mass="21539">MKRILMSVGSLLCLSWLGAAHAANPPSLVIQVPDTFYQHPVRLLHPYANYWHNRGEAAEKAGLSSFEKQHYSTSSCESEAKGQALVVIEPNLFYNPQMGVFHTEITARVFTQATADSALGKPLITVKGSGQSRGWITYNVENFASKSYQQAFDQVIQELQKNPVFQQSVAQAPVQTFEALCTSINTITQPKIFF</sequence>
<accession>A0ABW3P6S0</accession>
<organism evidence="2 3">
    <name type="scientific">Methylophilus flavus</name>
    <dbReference type="NCBI Taxonomy" id="640084"/>
    <lineage>
        <taxon>Bacteria</taxon>
        <taxon>Pseudomonadati</taxon>
        <taxon>Pseudomonadota</taxon>
        <taxon>Betaproteobacteria</taxon>
        <taxon>Nitrosomonadales</taxon>
        <taxon>Methylophilaceae</taxon>
        <taxon>Methylophilus</taxon>
    </lineage>
</organism>
<evidence type="ECO:0000313" key="2">
    <source>
        <dbReference type="EMBL" id="MFD1121914.1"/>
    </source>
</evidence>
<evidence type="ECO:0000313" key="3">
    <source>
        <dbReference type="Proteomes" id="UP001597206"/>
    </source>
</evidence>
<comment type="caution">
    <text evidence="2">The sequence shown here is derived from an EMBL/GenBank/DDBJ whole genome shotgun (WGS) entry which is preliminary data.</text>
</comment>